<dbReference type="SUPFAM" id="SSF56574">
    <property type="entry name" value="Serpins"/>
    <property type="match status" value="1"/>
</dbReference>
<dbReference type="InterPro" id="IPR023796">
    <property type="entry name" value="Serpin_dom"/>
</dbReference>
<dbReference type="OrthoDB" id="9764871at2"/>
<dbReference type="Gene3D" id="3.30.497.10">
    <property type="entry name" value="Antithrombin, subunit I, domain 2"/>
    <property type="match status" value="1"/>
</dbReference>
<dbReference type="AlphaFoldDB" id="A0A1M5YYN3"/>
<reference evidence="4" key="1">
    <citation type="submission" date="2016-11" db="EMBL/GenBank/DDBJ databases">
        <authorList>
            <person name="Varghese N."/>
            <person name="Submissions S."/>
        </authorList>
    </citation>
    <scope>NUCLEOTIDE SEQUENCE [LARGE SCALE GENOMIC DNA]</scope>
    <source>
        <strain evidence="4">DSM 3071</strain>
    </source>
</reference>
<name>A0A1M5YYN3_BUTFI</name>
<dbReference type="GO" id="GO:0004867">
    <property type="term" value="F:serine-type endopeptidase inhibitor activity"/>
    <property type="evidence" value="ECO:0007669"/>
    <property type="project" value="InterPro"/>
</dbReference>
<evidence type="ECO:0000259" key="2">
    <source>
        <dbReference type="SMART" id="SM00093"/>
    </source>
</evidence>
<dbReference type="GO" id="GO:0005615">
    <property type="term" value="C:extracellular space"/>
    <property type="evidence" value="ECO:0007669"/>
    <property type="project" value="InterPro"/>
</dbReference>
<dbReference type="Gene3D" id="2.30.39.10">
    <property type="entry name" value="Alpha-1-antitrypsin, domain 1"/>
    <property type="match status" value="1"/>
</dbReference>
<dbReference type="InterPro" id="IPR042178">
    <property type="entry name" value="Serpin_sf_1"/>
</dbReference>
<dbReference type="PANTHER" id="PTHR11461">
    <property type="entry name" value="SERINE PROTEASE INHIBITOR, SERPIN"/>
    <property type="match status" value="1"/>
</dbReference>
<accession>A0A1M5YYN3</accession>
<proteinExistence type="inferred from homology"/>
<evidence type="ECO:0000313" key="4">
    <source>
        <dbReference type="Proteomes" id="UP000184278"/>
    </source>
</evidence>
<dbReference type="EMBL" id="FQXK01000014">
    <property type="protein sequence ID" value="SHI17060.1"/>
    <property type="molecule type" value="Genomic_DNA"/>
</dbReference>
<comment type="similarity">
    <text evidence="1">Belongs to the serpin family.</text>
</comment>
<dbReference type="GeneID" id="89508463"/>
<sequence length="436" mass="48099">MKKRIVSTLLSIVTVSNLITGCSSPDIRTASGAPNSSGISNAPDITNEYNPSNVSAETLASSNADFNSALISYIEQNGFAEENYMISPTSYRAAMALAIVGADNATKEELLHAMGFNDMNELVAWYVSVTESVDKYNEWLKDAQKDFKENREDYGDGASKPSGVFDLENSIWRNTTNATGELSQDYMDYVAKNFNAAANNVSSDKITNAVNDWIDENTDGLIRSISDDLSASDLILINTLYLKASWKNDFDEYCTEEGDFTTIFGDTVSKDFMNQQEEFLYYEDDDCKFVVLPMNGGINAVFILGDATGVMDKMSEASYEDVAVSIPKFVTETSFSQNELIGFCMDRGATSAFNEDADFSIMSDEMDLFITDIIQKTKIDVDEKGVRAAAATAIIMKAGCAEIEEVKEFTADQPFTYMILTDSETPELLFYGQLVK</sequence>
<dbReference type="RefSeq" id="WP_073387157.1">
    <property type="nucleotide sequence ID" value="NZ_FQXK01000014.1"/>
</dbReference>
<dbReference type="Proteomes" id="UP000184278">
    <property type="component" value="Unassembled WGS sequence"/>
</dbReference>
<dbReference type="InterPro" id="IPR000215">
    <property type="entry name" value="Serpin_fam"/>
</dbReference>
<dbReference type="SMART" id="SM00093">
    <property type="entry name" value="SERPIN"/>
    <property type="match status" value="1"/>
</dbReference>
<feature type="domain" description="Serpin" evidence="2">
    <location>
        <begin position="66"/>
        <end position="436"/>
    </location>
</feature>
<dbReference type="Pfam" id="PF00079">
    <property type="entry name" value="Serpin"/>
    <property type="match status" value="1"/>
</dbReference>
<organism evidence="3 4">
    <name type="scientific">Butyrivibrio fibrisolvens DSM 3071</name>
    <dbReference type="NCBI Taxonomy" id="1121131"/>
    <lineage>
        <taxon>Bacteria</taxon>
        <taxon>Bacillati</taxon>
        <taxon>Bacillota</taxon>
        <taxon>Clostridia</taxon>
        <taxon>Lachnospirales</taxon>
        <taxon>Lachnospiraceae</taxon>
        <taxon>Butyrivibrio</taxon>
    </lineage>
</organism>
<evidence type="ECO:0000313" key="3">
    <source>
        <dbReference type="EMBL" id="SHI17060.1"/>
    </source>
</evidence>
<dbReference type="PROSITE" id="PS51257">
    <property type="entry name" value="PROKAR_LIPOPROTEIN"/>
    <property type="match status" value="1"/>
</dbReference>
<protein>
    <submittedName>
        <fullName evidence="3">Serpin B</fullName>
    </submittedName>
</protein>
<evidence type="ECO:0000256" key="1">
    <source>
        <dbReference type="RuleBase" id="RU000411"/>
    </source>
</evidence>
<gene>
    <name evidence="3" type="ORF">SAMN02745229_01811</name>
</gene>
<keyword evidence="4" id="KW-1185">Reference proteome</keyword>
<dbReference type="PANTHER" id="PTHR11461:SF211">
    <property type="entry name" value="GH10112P-RELATED"/>
    <property type="match status" value="1"/>
</dbReference>
<dbReference type="InterPro" id="IPR036186">
    <property type="entry name" value="Serpin_sf"/>
</dbReference>
<dbReference type="InterPro" id="IPR042185">
    <property type="entry name" value="Serpin_sf_2"/>
</dbReference>